<name>A0A6M8J2U2_9ACTN</name>
<dbReference type="EMBL" id="CP053716">
    <property type="protein sequence ID" value="QKF07804.1"/>
    <property type="molecule type" value="Genomic_DNA"/>
</dbReference>
<feature type="transmembrane region" description="Helical" evidence="1">
    <location>
        <begin position="12"/>
        <end position="28"/>
    </location>
</feature>
<keyword evidence="1" id="KW-0472">Membrane</keyword>
<gene>
    <name evidence="2" type="ORF">HLV38_06560</name>
</gene>
<keyword evidence="1" id="KW-1133">Transmembrane helix</keyword>
<keyword evidence="3" id="KW-1185">Reference proteome</keyword>
<keyword evidence="1" id="KW-0812">Transmembrane</keyword>
<dbReference type="AlphaFoldDB" id="A0A6M8J2U2"/>
<dbReference type="RefSeq" id="WP_173165232.1">
    <property type="nucleotide sequence ID" value="NZ_CP053716.1"/>
</dbReference>
<dbReference type="Proteomes" id="UP000503297">
    <property type="component" value="Chromosome"/>
</dbReference>
<evidence type="ECO:0000256" key="1">
    <source>
        <dbReference type="SAM" id="Phobius"/>
    </source>
</evidence>
<reference evidence="3" key="1">
    <citation type="submission" date="2020-05" db="EMBL/GenBank/DDBJ databases">
        <title>Novel species in genus Nocardioides.</title>
        <authorList>
            <person name="Zhang G."/>
        </authorList>
    </citation>
    <scope>NUCLEOTIDE SEQUENCE [LARGE SCALE GENOMIC DNA]</scope>
    <source>
        <strain evidence="3">zg-1050</strain>
    </source>
</reference>
<protein>
    <submittedName>
        <fullName evidence="2">Uncharacterized protein</fullName>
    </submittedName>
</protein>
<evidence type="ECO:0000313" key="2">
    <source>
        <dbReference type="EMBL" id="QKF07804.1"/>
    </source>
</evidence>
<organism evidence="2 3">
    <name type="scientific">Berryella wangjianweii</name>
    <dbReference type="NCBI Taxonomy" id="2734634"/>
    <lineage>
        <taxon>Bacteria</taxon>
        <taxon>Bacillati</taxon>
        <taxon>Actinomycetota</taxon>
        <taxon>Coriobacteriia</taxon>
        <taxon>Eggerthellales</taxon>
        <taxon>Eggerthellaceae</taxon>
        <taxon>Berryella</taxon>
    </lineage>
</organism>
<sequence>MVGIGEPILHFLPLMATFLLVYIALRLLHLERRISDPALSIGLPGRHRVILAVAGIVLAFFVAGLRGQSDCDPLAASR</sequence>
<dbReference type="KEGG" id="bwa:HLV38_06560"/>
<evidence type="ECO:0000313" key="3">
    <source>
        <dbReference type="Proteomes" id="UP000503297"/>
    </source>
</evidence>
<accession>A0A6M8J2U2</accession>
<feature type="transmembrane region" description="Helical" evidence="1">
    <location>
        <begin position="49"/>
        <end position="68"/>
    </location>
</feature>
<proteinExistence type="predicted"/>